<feature type="transmembrane region" description="Helical" evidence="8">
    <location>
        <begin position="148"/>
        <end position="169"/>
    </location>
</feature>
<dbReference type="Proteomes" id="UP000621560">
    <property type="component" value="Unassembled WGS sequence"/>
</dbReference>
<dbReference type="EMBL" id="JACXIZ010000060">
    <property type="protein sequence ID" value="MBD2848290.1"/>
    <property type="molecule type" value="Genomic_DNA"/>
</dbReference>
<dbReference type="FunFam" id="1.10.3470.10:FF:000001">
    <property type="entry name" value="Vitamin B12 ABC transporter permease BtuC"/>
    <property type="match status" value="1"/>
</dbReference>
<sequence>MRRWSVGWLAAALAALLTGAMLLSLRYGTTHYSLSEIITGLFIDHSSREGLILSTVRLPRLAATVLIGASLGVAGALMQGVTRNPLASPSVFGVNAGAAFAVVLMIVLFPAVPVLWRVCGALIGAIGSVTLVFALSKIIRFGKPEVKMALIGVTMQTFLAVGTQALLLLNESKAEQAMYWLAGSVVGVRWPAIAILACWCAVGLALALGLSRSLAALSLGDEVAASLGQQVRRLRLMAVCAVVMLAGASVAVAGPIGFVGLMVPHIVRYMAGVHYRVVLPLSGLLGALLLTGADVCSRAISYPGETPVGIVTALIGTPYFIYLARRQGGRMS</sequence>
<comment type="caution">
    <text evidence="9">The sequence shown here is derived from an EMBL/GenBank/DDBJ whole genome shotgun (WGS) entry which is preliminary data.</text>
</comment>
<feature type="transmembrane region" description="Helical" evidence="8">
    <location>
        <begin position="59"/>
        <end position="78"/>
    </location>
</feature>
<proteinExistence type="inferred from homology"/>
<dbReference type="CDD" id="cd06550">
    <property type="entry name" value="TM_ABC_iron-siderophores_like"/>
    <property type="match status" value="1"/>
</dbReference>
<feature type="transmembrane region" description="Helical" evidence="8">
    <location>
        <begin position="308"/>
        <end position="325"/>
    </location>
</feature>
<gene>
    <name evidence="9" type="ORF">IDH44_24100</name>
</gene>
<protein>
    <submittedName>
        <fullName evidence="9">Iron ABC transporter permease</fullName>
    </submittedName>
</protein>
<evidence type="ECO:0000256" key="5">
    <source>
        <dbReference type="ARBA" id="ARBA00022692"/>
    </source>
</evidence>
<evidence type="ECO:0000313" key="9">
    <source>
        <dbReference type="EMBL" id="MBD2848290.1"/>
    </source>
</evidence>
<feature type="transmembrane region" description="Helical" evidence="8">
    <location>
        <begin position="236"/>
        <end position="263"/>
    </location>
</feature>
<dbReference type="Gene3D" id="1.10.3470.10">
    <property type="entry name" value="ABC transporter involved in vitamin B12 uptake, BtuC"/>
    <property type="match status" value="1"/>
</dbReference>
<feature type="transmembrane region" description="Helical" evidence="8">
    <location>
        <begin position="275"/>
        <end position="296"/>
    </location>
</feature>
<comment type="subcellular location">
    <subcellularLocation>
        <location evidence="1">Cell membrane</location>
        <topology evidence="1">Multi-pass membrane protein</topology>
    </subcellularLocation>
</comment>
<comment type="similarity">
    <text evidence="2">Belongs to the binding-protein-dependent transport system permease family. FecCD subfamily.</text>
</comment>
<evidence type="ECO:0000256" key="1">
    <source>
        <dbReference type="ARBA" id="ARBA00004651"/>
    </source>
</evidence>
<feature type="transmembrane region" description="Helical" evidence="8">
    <location>
        <begin position="115"/>
        <end position="136"/>
    </location>
</feature>
<evidence type="ECO:0000256" key="3">
    <source>
        <dbReference type="ARBA" id="ARBA00022448"/>
    </source>
</evidence>
<dbReference type="InterPro" id="IPR037294">
    <property type="entry name" value="ABC_BtuC-like"/>
</dbReference>
<organism evidence="9 10">
    <name type="scientific">Paenibacillus sabuli</name>
    <dbReference type="NCBI Taxonomy" id="2772509"/>
    <lineage>
        <taxon>Bacteria</taxon>
        <taxon>Bacillati</taxon>
        <taxon>Bacillota</taxon>
        <taxon>Bacilli</taxon>
        <taxon>Bacillales</taxon>
        <taxon>Paenibacillaceae</taxon>
        <taxon>Paenibacillus</taxon>
    </lineage>
</organism>
<dbReference type="PANTHER" id="PTHR30472">
    <property type="entry name" value="FERRIC ENTEROBACTIN TRANSPORT SYSTEM PERMEASE PROTEIN"/>
    <property type="match status" value="1"/>
</dbReference>
<evidence type="ECO:0000256" key="2">
    <source>
        <dbReference type="ARBA" id="ARBA00007935"/>
    </source>
</evidence>
<dbReference type="GO" id="GO:0033214">
    <property type="term" value="P:siderophore-iron import into cell"/>
    <property type="evidence" value="ECO:0007669"/>
    <property type="project" value="TreeGrafter"/>
</dbReference>
<evidence type="ECO:0000256" key="7">
    <source>
        <dbReference type="ARBA" id="ARBA00023136"/>
    </source>
</evidence>
<dbReference type="InterPro" id="IPR000522">
    <property type="entry name" value="ABC_transptr_permease_BtuC"/>
</dbReference>
<dbReference type="GO" id="GO:0022857">
    <property type="term" value="F:transmembrane transporter activity"/>
    <property type="evidence" value="ECO:0007669"/>
    <property type="project" value="InterPro"/>
</dbReference>
<name>A0A927BZ65_9BACL</name>
<feature type="transmembrane region" description="Helical" evidence="8">
    <location>
        <begin position="189"/>
        <end position="210"/>
    </location>
</feature>
<keyword evidence="4" id="KW-1003">Cell membrane</keyword>
<dbReference type="SUPFAM" id="SSF81345">
    <property type="entry name" value="ABC transporter involved in vitamin B12 uptake, BtuC"/>
    <property type="match status" value="1"/>
</dbReference>
<keyword evidence="3" id="KW-0813">Transport</keyword>
<dbReference type="PANTHER" id="PTHR30472:SF1">
    <property type="entry name" value="FE(3+) DICITRATE TRANSPORT SYSTEM PERMEASE PROTEIN FECC-RELATED"/>
    <property type="match status" value="1"/>
</dbReference>
<evidence type="ECO:0000313" key="10">
    <source>
        <dbReference type="Proteomes" id="UP000621560"/>
    </source>
</evidence>
<keyword evidence="5 8" id="KW-0812">Transmembrane</keyword>
<feature type="transmembrane region" description="Helical" evidence="8">
    <location>
        <begin position="90"/>
        <end position="109"/>
    </location>
</feature>
<keyword evidence="6 8" id="KW-1133">Transmembrane helix</keyword>
<dbReference type="AlphaFoldDB" id="A0A927BZ65"/>
<keyword evidence="10" id="KW-1185">Reference proteome</keyword>
<evidence type="ECO:0000256" key="4">
    <source>
        <dbReference type="ARBA" id="ARBA00022475"/>
    </source>
</evidence>
<keyword evidence="7 8" id="KW-0472">Membrane</keyword>
<dbReference type="GO" id="GO:0005886">
    <property type="term" value="C:plasma membrane"/>
    <property type="evidence" value="ECO:0007669"/>
    <property type="project" value="UniProtKB-SubCell"/>
</dbReference>
<evidence type="ECO:0000256" key="6">
    <source>
        <dbReference type="ARBA" id="ARBA00022989"/>
    </source>
</evidence>
<evidence type="ECO:0000256" key="8">
    <source>
        <dbReference type="SAM" id="Phobius"/>
    </source>
</evidence>
<accession>A0A927BZ65</accession>
<dbReference type="Pfam" id="PF01032">
    <property type="entry name" value="FecCD"/>
    <property type="match status" value="1"/>
</dbReference>
<reference evidence="9" key="1">
    <citation type="submission" date="2020-09" db="EMBL/GenBank/DDBJ databases">
        <title>A novel bacterium of genus Paenibacillus, isolated from South China Sea.</title>
        <authorList>
            <person name="Huang H."/>
            <person name="Mo K."/>
            <person name="Hu Y."/>
        </authorList>
    </citation>
    <scope>NUCLEOTIDE SEQUENCE</scope>
    <source>
        <strain evidence="9">IB182496</strain>
    </source>
</reference>